<gene>
    <name evidence="1" type="ORF">HNR28_001533</name>
</gene>
<dbReference type="SUPFAM" id="SSF74650">
    <property type="entry name" value="Galactose mutarotase-like"/>
    <property type="match status" value="1"/>
</dbReference>
<dbReference type="GO" id="GO:0004034">
    <property type="term" value="F:aldose 1-epimerase activity"/>
    <property type="evidence" value="ECO:0007669"/>
    <property type="project" value="UniProtKB-EC"/>
</dbReference>
<organism evidence="1 2">
    <name type="scientific">Castellaniella defragrans</name>
    <name type="common">Alcaligenes defragrans</name>
    <dbReference type="NCBI Taxonomy" id="75697"/>
    <lineage>
        <taxon>Bacteria</taxon>
        <taxon>Pseudomonadati</taxon>
        <taxon>Pseudomonadota</taxon>
        <taxon>Betaproteobacteria</taxon>
        <taxon>Burkholderiales</taxon>
        <taxon>Alcaligenaceae</taxon>
        <taxon>Castellaniella</taxon>
    </lineage>
</organism>
<dbReference type="InterPro" id="IPR008183">
    <property type="entry name" value="Aldose_1/G6P_1-epimerase"/>
</dbReference>
<evidence type="ECO:0000313" key="2">
    <source>
        <dbReference type="Proteomes" id="UP000541136"/>
    </source>
</evidence>
<keyword evidence="1" id="KW-0413">Isomerase</keyword>
<sequence>MNAQRQKATMGTPQGPSGMYAAWMDAAGPARLVLSCGPHRAVLAPAAGGRILRWTTDLPEEGPRDWLAPIEAEGWPAHAWPKGGLFPLAPFSNRVRDARLRWGSGTLALEALPGHPHALHGQAQAMPWTVLDAGAAHAELALDHPAGVGGWPWAWRLRQTVRLEPAGLRVRLSLRNRSDTPMPAGLGLHPYFTAAGVRLNAAVEWTHEDELARFPRANQRADWPRGTRTWTAFLGGWDGLARLDWERGPGLDLRAEGPLEHLVLHANAGRYLCVEPATHVCDAVNLSADGQAGTGLRVLAPGASLDVGLRLDVRPNPARRADGAAPTDP</sequence>
<reference evidence="1 2" key="1">
    <citation type="submission" date="2020-08" db="EMBL/GenBank/DDBJ databases">
        <title>Genomic Encyclopedia of Type Strains, Phase IV (KMG-IV): sequencing the most valuable type-strain genomes for metagenomic binning, comparative biology and taxonomic classification.</title>
        <authorList>
            <person name="Goeker M."/>
        </authorList>
    </citation>
    <scope>NUCLEOTIDE SEQUENCE [LARGE SCALE GENOMIC DNA]</scope>
    <source>
        <strain evidence="1 2">DSM 12141</strain>
    </source>
</reference>
<protein>
    <submittedName>
        <fullName evidence="1">Aldose 1-epimerase</fullName>
        <ecNumber evidence="1">5.1.3.3</ecNumber>
    </submittedName>
</protein>
<dbReference type="EC" id="5.1.3.3" evidence="1"/>
<dbReference type="RefSeq" id="WP_151024621.1">
    <property type="nucleotide sequence ID" value="NZ_JACHIB010000007.1"/>
</dbReference>
<dbReference type="EMBL" id="JACHIB010000007">
    <property type="protein sequence ID" value="MBB6083495.1"/>
    <property type="molecule type" value="Genomic_DNA"/>
</dbReference>
<evidence type="ECO:0000313" key="1">
    <source>
        <dbReference type="EMBL" id="MBB6083495.1"/>
    </source>
</evidence>
<dbReference type="Gene3D" id="2.70.98.10">
    <property type="match status" value="1"/>
</dbReference>
<dbReference type="AlphaFoldDB" id="A0A7W9WP70"/>
<dbReference type="GO" id="GO:0030246">
    <property type="term" value="F:carbohydrate binding"/>
    <property type="evidence" value="ECO:0007669"/>
    <property type="project" value="InterPro"/>
</dbReference>
<comment type="caution">
    <text evidence="1">The sequence shown here is derived from an EMBL/GenBank/DDBJ whole genome shotgun (WGS) entry which is preliminary data.</text>
</comment>
<dbReference type="GO" id="GO:0005975">
    <property type="term" value="P:carbohydrate metabolic process"/>
    <property type="evidence" value="ECO:0007669"/>
    <property type="project" value="InterPro"/>
</dbReference>
<proteinExistence type="predicted"/>
<dbReference type="InterPro" id="IPR014718">
    <property type="entry name" value="GH-type_carb-bd"/>
</dbReference>
<name>A0A7W9WP70_CASDE</name>
<dbReference type="Proteomes" id="UP000541136">
    <property type="component" value="Unassembled WGS sequence"/>
</dbReference>
<dbReference type="InterPro" id="IPR011013">
    <property type="entry name" value="Gal_mutarotase_sf_dom"/>
</dbReference>
<accession>A0A7W9WP70</accession>
<dbReference type="Pfam" id="PF01263">
    <property type="entry name" value="Aldose_epim"/>
    <property type="match status" value="1"/>
</dbReference>